<organism evidence="1 2">
    <name type="scientific">Stenotrophomonas rhizophila</name>
    <dbReference type="NCBI Taxonomy" id="216778"/>
    <lineage>
        <taxon>Bacteria</taxon>
        <taxon>Pseudomonadati</taxon>
        <taxon>Pseudomonadota</taxon>
        <taxon>Gammaproteobacteria</taxon>
        <taxon>Lysobacterales</taxon>
        <taxon>Lysobacteraceae</taxon>
        <taxon>Stenotrophomonas</taxon>
    </lineage>
</organism>
<evidence type="ECO:0000313" key="1">
    <source>
        <dbReference type="EMBL" id="MCS4280181.1"/>
    </source>
</evidence>
<name>A0AAW5PIH9_9GAMM</name>
<dbReference type="Proteomes" id="UP001320691">
    <property type="component" value="Unassembled WGS sequence"/>
</dbReference>
<evidence type="ECO:0000313" key="2">
    <source>
        <dbReference type="Proteomes" id="UP001320691"/>
    </source>
</evidence>
<dbReference type="RefSeq" id="WP_259260894.1">
    <property type="nucleotide sequence ID" value="NZ_JANUEK010000005.1"/>
</dbReference>
<sequence>MLNASMLSVASVAPTDLEPVAQIADGALQAAIKDRTPLQGRALIAHLEQLARQELAKLASQPIDPGTAPIDPALAGLAWDLGLSGDDLGAAAR</sequence>
<dbReference type="AlphaFoldDB" id="A0AAW5PIH9"/>
<proteinExistence type="predicted"/>
<accession>A0AAW5PIH9</accession>
<protein>
    <submittedName>
        <fullName evidence="1">Uncharacterized protein</fullName>
    </submittedName>
</protein>
<dbReference type="EMBL" id="JANUEK010000005">
    <property type="protein sequence ID" value="MCS4280181.1"/>
    <property type="molecule type" value="Genomic_DNA"/>
</dbReference>
<comment type="caution">
    <text evidence="1">The sequence shown here is derived from an EMBL/GenBank/DDBJ whole genome shotgun (WGS) entry which is preliminary data.</text>
</comment>
<gene>
    <name evidence="1" type="ORF">M2412_002174</name>
</gene>
<reference evidence="1" key="1">
    <citation type="submission" date="2022-08" db="EMBL/GenBank/DDBJ databases">
        <title>Genomic analyses of the natural microbiome of Caenorhabditis elegans.</title>
        <authorList>
            <person name="Samuel B."/>
        </authorList>
    </citation>
    <scope>NUCLEOTIDE SEQUENCE</scope>
    <source>
        <strain evidence="1">BIGb0277</strain>
    </source>
</reference>